<dbReference type="Pfam" id="PF00005">
    <property type="entry name" value="ABC_tran"/>
    <property type="match status" value="1"/>
</dbReference>
<dbReference type="PROSITE" id="PS00211">
    <property type="entry name" value="ABC_TRANSPORTER_1"/>
    <property type="match status" value="1"/>
</dbReference>
<dbReference type="SMART" id="SM00382">
    <property type="entry name" value="AAA"/>
    <property type="match status" value="1"/>
</dbReference>
<evidence type="ECO:0000259" key="10">
    <source>
        <dbReference type="PROSITE" id="PS50929"/>
    </source>
</evidence>
<dbReference type="GO" id="GO:0016887">
    <property type="term" value="F:ATP hydrolysis activity"/>
    <property type="evidence" value="ECO:0007669"/>
    <property type="project" value="InterPro"/>
</dbReference>
<reference evidence="11 12" key="1">
    <citation type="submission" date="2019-01" db="EMBL/GenBank/DDBJ databases">
        <title>Whole Genome of Ornithobacterium rhinotracheale FARPER-174b.</title>
        <authorList>
            <person name="Tataje-Lavanda L.A."/>
            <person name="Montalvan A."/>
            <person name="Montesinos R."/>
            <person name="Zimic M."/>
            <person name="Fernandez-Sanchez M."/>
            <person name="Fernandez-Diaz M."/>
        </authorList>
    </citation>
    <scope>NUCLEOTIDE SEQUENCE [LARGE SCALE GENOMIC DNA]</scope>
    <source>
        <strain evidence="11 12">FARPER-174b</strain>
    </source>
</reference>
<feature type="domain" description="ABC transmembrane type-1" evidence="10">
    <location>
        <begin position="30"/>
        <end position="311"/>
    </location>
</feature>
<evidence type="ECO:0000313" key="11">
    <source>
        <dbReference type="EMBL" id="QAR30900.1"/>
    </source>
</evidence>
<dbReference type="PANTHER" id="PTHR43394:SF1">
    <property type="entry name" value="ATP-BINDING CASSETTE SUB-FAMILY B MEMBER 10, MITOCHONDRIAL"/>
    <property type="match status" value="1"/>
</dbReference>
<protein>
    <submittedName>
        <fullName evidence="11">ABC transporter ATP-binding protein</fullName>
    </submittedName>
</protein>
<dbReference type="Gene3D" id="3.40.50.300">
    <property type="entry name" value="P-loop containing nucleotide triphosphate hydrolases"/>
    <property type="match status" value="1"/>
</dbReference>
<dbReference type="PROSITE" id="PS50893">
    <property type="entry name" value="ABC_TRANSPORTER_2"/>
    <property type="match status" value="1"/>
</dbReference>
<dbReference type="InterPro" id="IPR017871">
    <property type="entry name" value="ABC_transporter-like_CS"/>
</dbReference>
<dbReference type="GO" id="GO:0005524">
    <property type="term" value="F:ATP binding"/>
    <property type="evidence" value="ECO:0007669"/>
    <property type="project" value="UniProtKB-KW"/>
</dbReference>
<evidence type="ECO:0000256" key="3">
    <source>
        <dbReference type="ARBA" id="ARBA00022692"/>
    </source>
</evidence>
<dbReference type="EMBL" id="CP035107">
    <property type="protein sequence ID" value="QAR30900.1"/>
    <property type="molecule type" value="Genomic_DNA"/>
</dbReference>
<dbReference type="Proteomes" id="UP000287701">
    <property type="component" value="Chromosome"/>
</dbReference>
<dbReference type="InterPro" id="IPR039421">
    <property type="entry name" value="Type_1_exporter"/>
</dbReference>
<dbReference type="PANTHER" id="PTHR43394">
    <property type="entry name" value="ATP-DEPENDENT PERMEASE MDL1, MITOCHONDRIAL"/>
    <property type="match status" value="1"/>
</dbReference>
<dbReference type="SUPFAM" id="SSF90123">
    <property type="entry name" value="ABC transporter transmembrane region"/>
    <property type="match status" value="1"/>
</dbReference>
<proteinExistence type="predicted"/>
<organism evidence="11 12">
    <name type="scientific">Ornithobacterium rhinotracheale</name>
    <dbReference type="NCBI Taxonomy" id="28251"/>
    <lineage>
        <taxon>Bacteria</taxon>
        <taxon>Pseudomonadati</taxon>
        <taxon>Bacteroidota</taxon>
        <taxon>Flavobacteriia</taxon>
        <taxon>Flavobacteriales</taxon>
        <taxon>Weeksellaceae</taxon>
        <taxon>Ornithobacterium</taxon>
    </lineage>
</organism>
<dbReference type="CDD" id="cd03254">
    <property type="entry name" value="ABCC_Glucan_exporter_like"/>
    <property type="match status" value="1"/>
</dbReference>
<gene>
    <name evidence="11" type="ORF">EQP59_05915</name>
</gene>
<evidence type="ECO:0000256" key="7">
    <source>
        <dbReference type="ARBA" id="ARBA00023136"/>
    </source>
</evidence>
<dbReference type="SUPFAM" id="SSF52540">
    <property type="entry name" value="P-loop containing nucleoside triphosphate hydrolases"/>
    <property type="match status" value="1"/>
</dbReference>
<dbReference type="AlphaFoldDB" id="A0A3R5US30"/>
<feature type="transmembrane region" description="Helical" evidence="8">
    <location>
        <begin position="240"/>
        <end position="269"/>
    </location>
</feature>
<feature type="domain" description="ABC transporter" evidence="9">
    <location>
        <begin position="344"/>
        <end position="578"/>
    </location>
</feature>
<dbReference type="PROSITE" id="PS50929">
    <property type="entry name" value="ABC_TM1F"/>
    <property type="match status" value="1"/>
</dbReference>
<keyword evidence="2" id="KW-0813">Transport</keyword>
<keyword evidence="6 8" id="KW-1133">Transmembrane helix</keyword>
<comment type="subcellular location">
    <subcellularLocation>
        <location evidence="1">Cell membrane</location>
        <topology evidence="1">Multi-pass membrane protein</topology>
    </subcellularLocation>
</comment>
<dbReference type="GO" id="GO:0015421">
    <property type="term" value="F:ABC-type oligopeptide transporter activity"/>
    <property type="evidence" value="ECO:0007669"/>
    <property type="project" value="TreeGrafter"/>
</dbReference>
<feature type="transmembrane region" description="Helical" evidence="8">
    <location>
        <begin position="167"/>
        <end position="185"/>
    </location>
</feature>
<evidence type="ECO:0000256" key="5">
    <source>
        <dbReference type="ARBA" id="ARBA00022840"/>
    </source>
</evidence>
<dbReference type="FunFam" id="3.40.50.300:FF:000287">
    <property type="entry name" value="Multidrug ABC transporter ATP-binding protein"/>
    <property type="match status" value="1"/>
</dbReference>
<evidence type="ECO:0000256" key="8">
    <source>
        <dbReference type="SAM" id="Phobius"/>
    </source>
</evidence>
<accession>A0A3R5US30</accession>
<keyword evidence="5 11" id="KW-0067">ATP-binding</keyword>
<dbReference type="OrthoDB" id="9780296at2"/>
<dbReference type="Pfam" id="PF00664">
    <property type="entry name" value="ABC_membrane"/>
    <property type="match status" value="1"/>
</dbReference>
<dbReference type="InterPro" id="IPR003593">
    <property type="entry name" value="AAA+_ATPase"/>
</dbReference>
<dbReference type="InterPro" id="IPR027417">
    <property type="entry name" value="P-loop_NTPase"/>
</dbReference>
<feature type="transmembrane region" description="Helical" evidence="8">
    <location>
        <begin position="64"/>
        <end position="86"/>
    </location>
</feature>
<evidence type="ECO:0000256" key="6">
    <source>
        <dbReference type="ARBA" id="ARBA00022989"/>
    </source>
</evidence>
<evidence type="ECO:0000313" key="12">
    <source>
        <dbReference type="Proteomes" id="UP000287701"/>
    </source>
</evidence>
<dbReference type="InterPro" id="IPR036640">
    <property type="entry name" value="ABC1_TM_sf"/>
</dbReference>
<evidence type="ECO:0000256" key="1">
    <source>
        <dbReference type="ARBA" id="ARBA00004651"/>
    </source>
</evidence>
<evidence type="ECO:0000256" key="2">
    <source>
        <dbReference type="ARBA" id="ARBA00022448"/>
    </source>
</evidence>
<dbReference type="InterPro" id="IPR003439">
    <property type="entry name" value="ABC_transporter-like_ATP-bd"/>
</dbReference>
<evidence type="ECO:0000259" key="9">
    <source>
        <dbReference type="PROSITE" id="PS50893"/>
    </source>
</evidence>
<feature type="transmembrane region" description="Helical" evidence="8">
    <location>
        <begin position="27"/>
        <end position="44"/>
    </location>
</feature>
<dbReference type="CDD" id="cd18544">
    <property type="entry name" value="ABC_6TM_TmrA_like"/>
    <property type="match status" value="1"/>
</dbReference>
<name>A0A3R5US30_ORNRH</name>
<keyword evidence="4" id="KW-0547">Nucleotide-binding</keyword>
<dbReference type="GO" id="GO:0005886">
    <property type="term" value="C:plasma membrane"/>
    <property type="evidence" value="ECO:0007669"/>
    <property type="project" value="UniProtKB-SubCell"/>
</dbReference>
<evidence type="ECO:0000256" key="4">
    <source>
        <dbReference type="ARBA" id="ARBA00022741"/>
    </source>
</evidence>
<dbReference type="Gene3D" id="1.20.1560.10">
    <property type="entry name" value="ABC transporter type 1, transmembrane domain"/>
    <property type="match status" value="1"/>
</dbReference>
<sequence>MSSRAKRFNLNELKRLLNLGTEDKRRFYSVIIIAILLSVVSSARPLLTGDAIDAYILHKNVADLLKICVILGVIITMEIALQYYFILMSNIIAQTVIEKLRIQLFNKIIQYKLSFFDKTPNGTLVTRSVSDIETISQVFTDGILVVLGDVLRIVCIMAVMFYTNWKLALVVIVILPLMTVVTSLFQKSIKRTFSEERTQTAIFNSFVQERLSGMKIIQLFNREDAEFKKFKGINKKLRDAYLATVFYFSLLFPVVELVSSVALGLVIILGGWSAFYFKDVSPGEVIAFIMFIPMLVRPIRQMAERFNNLQRGLVSAERVFKMMDLNETLPNKGKIEKSNIQGNILFKDVVFEYIPDEEILKGISFEAKAGECIAIVGATGAGKSTIINLLSRFYDIKSGSICIDGVDIRDYSLQNLRSHIAVVLQDVFLFNDTILNNIRLGDNNISENDIVQAAKEIDIHTFIETLPGGYHYKVCERGSTLSVGQRQLISFLRAYVHKPEILVLDEATSSIDTASENLIQEATEKITKNRTSIIIAHRLATIQNADKIIVMEQGKIVEMGKHQELLNQNGYYAHLYKVQFRDAQA</sequence>
<feature type="transmembrane region" description="Helical" evidence="8">
    <location>
        <begin position="142"/>
        <end position="161"/>
    </location>
</feature>
<keyword evidence="7 8" id="KW-0472">Membrane</keyword>
<dbReference type="RefSeq" id="WP_128501365.1">
    <property type="nucleotide sequence ID" value="NZ_CP035107.1"/>
</dbReference>
<dbReference type="InterPro" id="IPR011527">
    <property type="entry name" value="ABC1_TM_dom"/>
</dbReference>
<keyword evidence="3 8" id="KW-0812">Transmembrane</keyword>